<accession>A0A3B1BAG5</accession>
<dbReference type="Gene3D" id="6.10.250.510">
    <property type="match status" value="1"/>
</dbReference>
<dbReference type="AlphaFoldDB" id="A0A3B1BAG5"/>
<proteinExistence type="predicted"/>
<dbReference type="Gene3D" id="3.20.20.60">
    <property type="entry name" value="Phosphoenolpyruvate-binding domains"/>
    <property type="match status" value="1"/>
</dbReference>
<evidence type="ECO:0000313" key="1">
    <source>
        <dbReference type="EMBL" id="VAX02017.1"/>
    </source>
</evidence>
<name>A0A3B1BAG5_9ZZZZ</name>
<gene>
    <name evidence="1" type="ORF">MNBD_GAMMA19-367</name>
</gene>
<dbReference type="GO" id="GO:0008807">
    <property type="term" value="F:carboxyvinyl-carboxyphosphonate phosphorylmutase activity"/>
    <property type="evidence" value="ECO:0007669"/>
    <property type="project" value="UniProtKB-EC"/>
</dbReference>
<organism evidence="1">
    <name type="scientific">hydrothermal vent metagenome</name>
    <dbReference type="NCBI Taxonomy" id="652676"/>
    <lineage>
        <taxon>unclassified sequences</taxon>
        <taxon>metagenomes</taxon>
        <taxon>ecological metagenomes</taxon>
    </lineage>
</organism>
<dbReference type="InterPro" id="IPR040442">
    <property type="entry name" value="Pyrv_kinase-like_dom_sf"/>
</dbReference>
<dbReference type="EMBL" id="UOFV01000284">
    <property type="protein sequence ID" value="VAX02017.1"/>
    <property type="molecule type" value="Genomic_DNA"/>
</dbReference>
<dbReference type="EC" id="2.7.8.23" evidence="1"/>
<dbReference type="CDD" id="cd00377">
    <property type="entry name" value="ICL_PEPM"/>
    <property type="match status" value="1"/>
</dbReference>
<dbReference type="Pfam" id="PF13714">
    <property type="entry name" value="PEP_mutase"/>
    <property type="match status" value="1"/>
</dbReference>
<dbReference type="InterPro" id="IPR039556">
    <property type="entry name" value="ICL/PEPM"/>
</dbReference>
<protein>
    <submittedName>
        <fullName evidence="1">Probable carboxyvinyl-carboxyphosphonate phosphorylmutase</fullName>
        <ecNumber evidence="1">2.7.8.23</ecNumber>
    </submittedName>
</protein>
<sequence>MTTSTKHKADIFRNLSTQGHLLLPNAWDAASARIFEAAGFPAIGTTSAGIAYSRGFRDAQQISREEMVHEVAIITRAVDIPVTADIEAGYGPGTDDVAETVRAVIDAGAVGINLEDNTHGGTLPLFDISTQAERIAAAKSAGEQSGIALTINARTDVFLLELGIDESERTSMAIERGHAYLAAGADLVFVPALLHTHIAQQLSSAFNGHLNLMAMPGAPAASALFDAGAQRVSLGPSAMLASLGTIQNIAQELQQTGTWSSIETNFFGFAEAETLFKHD</sequence>
<reference evidence="1" key="1">
    <citation type="submission" date="2018-06" db="EMBL/GenBank/DDBJ databases">
        <authorList>
            <person name="Zhirakovskaya E."/>
        </authorList>
    </citation>
    <scope>NUCLEOTIDE SEQUENCE</scope>
</reference>
<dbReference type="InterPro" id="IPR015813">
    <property type="entry name" value="Pyrv/PenolPyrv_kinase-like_dom"/>
</dbReference>
<dbReference type="PANTHER" id="PTHR42905:SF16">
    <property type="entry name" value="CARBOXYPHOSPHONOENOLPYRUVATE PHOSPHONOMUTASE-LIKE PROTEIN (AFU_ORTHOLOGUE AFUA_5G07230)"/>
    <property type="match status" value="1"/>
</dbReference>
<dbReference type="PANTHER" id="PTHR42905">
    <property type="entry name" value="PHOSPHOENOLPYRUVATE CARBOXYLASE"/>
    <property type="match status" value="1"/>
</dbReference>
<keyword evidence="1" id="KW-0808">Transferase</keyword>
<dbReference type="SUPFAM" id="SSF51621">
    <property type="entry name" value="Phosphoenolpyruvate/pyruvate domain"/>
    <property type="match status" value="1"/>
</dbReference>